<gene>
    <name evidence="2" type="ORF">PDIGIT_LOCUS7200</name>
</gene>
<name>A0A9W4XQV0_9PLEO</name>
<accession>A0A9W4XQV0</accession>
<evidence type="ECO:0000313" key="3">
    <source>
        <dbReference type="Proteomes" id="UP001152607"/>
    </source>
</evidence>
<feature type="chain" id="PRO_5040895981" evidence="1">
    <location>
        <begin position="20"/>
        <end position="94"/>
    </location>
</feature>
<proteinExistence type="predicted"/>
<evidence type="ECO:0000256" key="1">
    <source>
        <dbReference type="SAM" id="SignalP"/>
    </source>
</evidence>
<keyword evidence="3" id="KW-1185">Reference proteome</keyword>
<organism evidence="2 3">
    <name type="scientific">Periconia digitata</name>
    <dbReference type="NCBI Taxonomy" id="1303443"/>
    <lineage>
        <taxon>Eukaryota</taxon>
        <taxon>Fungi</taxon>
        <taxon>Dikarya</taxon>
        <taxon>Ascomycota</taxon>
        <taxon>Pezizomycotina</taxon>
        <taxon>Dothideomycetes</taxon>
        <taxon>Pleosporomycetidae</taxon>
        <taxon>Pleosporales</taxon>
        <taxon>Massarineae</taxon>
        <taxon>Periconiaceae</taxon>
        <taxon>Periconia</taxon>
    </lineage>
</organism>
<dbReference type="EMBL" id="CAOQHR010000004">
    <property type="protein sequence ID" value="CAI6334146.1"/>
    <property type="molecule type" value="Genomic_DNA"/>
</dbReference>
<dbReference type="AlphaFoldDB" id="A0A9W4XQV0"/>
<keyword evidence="1" id="KW-0732">Signal</keyword>
<protein>
    <submittedName>
        <fullName evidence="2">Uncharacterized protein</fullName>
    </submittedName>
</protein>
<dbReference type="Proteomes" id="UP001152607">
    <property type="component" value="Unassembled WGS sequence"/>
</dbReference>
<comment type="caution">
    <text evidence="2">The sequence shown here is derived from an EMBL/GenBank/DDBJ whole genome shotgun (WGS) entry which is preliminary data.</text>
</comment>
<feature type="signal peptide" evidence="1">
    <location>
        <begin position="1"/>
        <end position="19"/>
    </location>
</feature>
<sequence length="94" mass="9551">MTDAVAIAIAIAIAVVVSTSKSVNRGGVASRLLGRANSGPFKLQQGAGGQVIQVRIGEVEFIMVHGVPFPKGIACSSSALQSSVDRDGLGLGWC</sequence>
<evidence type="ECO:0000313" key="2">
    <source>
        <dbReference type="EMBL" id="CAI6334146.1"/>
    </source>
</evidence>
<reference evidence="2" key="1">
    <citation type="submission" date="2023-01" db="EMBL/GenBank/DDBJ databases">
        <authorList>
            <person name="Van Ghelder C."/>
            <person name="Rancurel C."/>
        </authorList>
    </citation>
    <scope>NUCLEOTIDE SEQUENCE</scope>
    <source>
        <strain evidence="2">CNCM I-4278</strain>
    </source>
</reference>